<proteinExistence type="predicted"/>
<dbReference type="InterPro" id="IPR003645">
    <property type="entry name" value="Fol_N"/>
</dbReference>
<dbReference type="SMART" id="SM00274">
    <property type="entry name" value="FOLN"/>
    <property type="match status" value="4"/>
</dbReference>
<dbReference type="InterPro" id="IPR002350">
    <property type="entry name" value="Kazal_dom"/>
</dbReference>
<keyword evidence="3" id="KW-0325">Glycoprotein</keyword>
<evidence type="ECO:0000256" key="4">
    <source>
        <dbReference type="SAM" id="SignalP"/>
    </source>
</evidence>
<dbReference type="GO" id="GO:0030154">
    <property type="term" value="P:cell differentiation"/>
    <property type="evidence" value="ECO:0007669"/>
    <property type="project" value="TreeGrafter"/>
</dbReference>
<dbReference type="SMART" id="SM00280">
    <property type="entry name" value="KAZAL"/>
    <property type="match status" value="3"/>
</dbReference>
<gene>
    <name evidence="6" type="ORF">OBRU01_25436</name>
</gene>
<dbReference type="InterPro" id="IPR003884">
    <property type="entry name" value="FacI_MAC"/>
</dbReference>
<dbReference type="FunFam" id="3.30.60.30:FF:000024">
    <property type="entry name" value="Transmembrane agrin"/>
    <property type="match status" value="1"/>
</dbReference>
<keyword evidence="7" id="KW-1185">Reference proteome</keyword>
<dbReference type="Pfam" id="PF07648">
    <property type="entry name" value="Kazal_2"/>
    <property type="match status" value="3"/>
</dbReference>
<keyword evidence="1" id="KW-0677">Repeat</keyword>
<name>A0A0L7K548_OPEBR</name>
<feature type="signal peptide" evidence="4">
    <location>
        <begin position="1"/>
        <end position="32"/>
    </location>
</feature>
<evidence type="ECO:0000256" key="2">
    <source>
        <dbReference type="ARBA" id="ARBA00023157"/>
    </source>
</evidence>
<organism evidence="6 7">
    <name type="scientific">Operophtera brumata</name>
    <name type="common">Winter moth</name>
    <name type="synonym">Phalaena brumata</name>
    <dbReference type="NCBI Taxonomy" id="104452"/>
    <lineage>
        <taxon>Eukaryota</taxon>
        <taxon>Metazoa</taxon>
        <taxon>Ecdysozoa</taxon>
        <taxon>Arthropoda</taxon>
        <taxon>Hexapoda</taxon>
        <taxon>Insecta</taxon>
        <taxon>Pterygota</taxon>
        <taxon>Neoptera</taxon>
        <taxon>Endopterygota</taxon>
        <taxon>Lepidoptera</taxon>
        <taxon>Glossata</taxon>
        <taxon>Ditrysia</taxon>
        <taxon>Geometroidea</taxon>
        <taxon>Geometridae</taxon>
        <taxon>Larentiinae</taxon>
        <taxon>Operophtera</taxon>
    </lineage>
</organism>
<dbReference type="PANTHER" id="PTHR10913">
    <property type="entry name" value="FOLLISTATIN-RELATED"/>
    <property type="match status" value="1"/>
</dbReference>
<sequence>MSDGREEGQALLRCRKMISWSLLSILVVAADCCYLFPSDVPDPCHGVTCGPGALCRPTPDGRSYDCECPTSCPNYGDHEGSRPLCASDARDYSGDYPCAGVTCPDPEVCQLDDRRSPSCRCAEPCSLEFSPVCASDGKTYSNECQMHRESCRARKQLKIIFKGQCSSGVNPCAEVECRHGAECRVEGGGAVCACAPPCEPVLRPVCGSDTRTHDSECELRRAACLLGRDLRVLHSGACGSNGVCADRSCPHGGECVASGGRGVCRCARCSNEFAPVCGSDGISYGNRCKLQLEACRHRRDVRVLYDGPCSQY</sequence>
<dbReference type="FunFam" id="3.30.60.30:FF:000040">
    <property type="entry name" value="Agrin, putative"/>
    <property type="match status" value="1"/>
</dbReference>
<dbReference type="PANTHER" id="PTHR10913:SF78">
    <property type="entry name" value="AGRIN"/>
    <property type="match status" value="1"/>
</dbReference>
<dbReference type="AlphaFoldDB" id="A0A0L7K548"/>
<reference evidence="6 7" key="1">
    <citation type="journal article" date="2015" name="Genome Biol. Evol.">
        <title>The genome of winter moth (Operophtera brumata) provides a genomic perspective on sexual dimorphism and phenology.</title>
        <authorList>
            <person name="Derks M.F."/>
            <person name="Smit S."/>
            <person name="Salis L."/>
            <person name="Schijlen E."/>
            <person name="Bossers A."/>
            <person name="Mateman C."/>
            <person name="Pijl A.S."/>
            <person name="de Ridder D."/>
            <person name="Groenen M.A."/>
            <person name="Visser M.E."/>
            <person name="Megens H.J."/>
        </authorList>
    </citation>
    <scope>NUCLEOTIDE SEQUENCE [LARGE SCALE GENOMIC DNA]</scope>
    <source>
        <strain evidence="6">WM2013NL</strain>
        <tissue evidence="6">Head and thorax</tissue>
    </source>
</reference>
<keyword evidence="2" id="KW-1015">Disulfide bond</keyword>
<evidence type="ECO:0000313" key="6">
    <source>
        <dbReference type="EMBL" id="KOB58196.1"/>
    </source>
</evidence>
<dbReference type="GO" id="GO:0005576">
    <property type="term" value="C:extracellular region"/>
    <property type="evidence" value="ECO:0007669"/>
    <property type="project" value="TreeGrafter"/>
</dbReference>
<dbReference type="EMBL" id="JTDY01010454">
    <property type="protein sequence ID" value="KOB58196.1"/>
    <property type="molecule type" value="Genomic_DNA"/>
</dbReference>
<dbReference type="SUPFAM" id="SSF100895">
    <property type="entry name" value="Kazal-type serine protease inhibitors"/>
    <property type="match status" value="3"/>
</dbReference>
<comment type="caution">
    <text evidence="6">The sequence shown here is derived from an EMBL/GenBank/DDBJ whole genome shotgun (WGS) entry which is preliminary data.</text>
</comment>
<dbReference type="InterPro" id="IPR050653">
    <property type="entry name" value="Prot_Inhib_GrowthFact_Antg"/>
</dbReference>
<feature type="domain" description="Kazal-like" evidence="5">
    <location>
        <begin position="113"/>
        <end position="167"/>
    </location>
</feature>
<dbReference type="Gene3D" id="3.30.60.30">
    <property type="match status" value="4"/>
</dbReference>
<dbReference type="STRING" id="104452.A0A0L7K548"/>
<keyword evidence="4" id="KW-0732">Signal</keyword>
<protein>
    <submittedName>
        <fullName evidence="6">Putative agrin</fullName>
    </submittedName>
</protein>
<accession>A0A0L7K548</accession>
<evidence type="ECO:0000313" key="7">
    <source>
        <dbReference type="Proteomes" id="UP000037510"/>
    </source>
</evidence>
<feature type="domain" description="Kazal-like" evidence="5">
    <location>
        <begin position="186"/>
        <end position="240"/>
    </location>
</feature>
<dbReference type="Proteomes" id="UP000037510">
    <property type="component" value="Unassembled WGS sequence"/>
</dbReference>
<dbReference type="InterPro" id="IPR036058">
    <property type="entry name" value="Kazal_dom_sf"/>
</dbReference>
<dbReference type="PROSITE" id="PS51465">
    <property type="entry name" value="KAZAL_2"/>
    <property type="match status" value="3"/>
</dbReference>
<evidence type="ECO:0000259" key="5">
    <source>
        <dbReference type="PROSITE" id="PS51465"/>
    </source>
</evidence>
<feature type="chain" id="PRO_5005572286" evidence="4">
    <location>
        <begin position="33"/>
        <end position="312"/>
    </location>
</feature>
<dbReference type="SMART" id="SM00057">
    <property type="entry name" value="FIMAC"/>
    <property type="match status" value="3"/>
</dbReference>
<evidence type="ECO:0000256" key="3">
    <source>
        <dbReference type="ARBA" id="ARBA00023180"/>
    </source>
</evidence>
<evidence type="ECO:0000256" key="1">
    <source>
        <dbReference type="ARBA" id="ARBA00022737"/>
    </source>
</evidence>
<feature type="domain" description="Kazal-like" evidence="5">
    <location>
        <begin position="258"/>
        <end position="311"/>
    </location>
</feature>
<dbReference type="CDD" id="cd00104">
    <property type="entry name" value="KAZAL_FS"/>
    <property type="match status" value="3"/>
</dbReference>